<evidence type="ECO:0000256" key="11">
    <source>
        <dbReference type="ARBA" id="ARBA00069100"/>
    </source>
</evidence>
<feature type="compositionally biased region" description="Polar residues" evidence="14">
    <location>
        <begin position="1450"/>
        <end position="1462"/>
    </location>
</feature>
<evidence type="ECO:0000256" key="9">
    <source>
        <dbReference type="ARBA" id="ARBA00023329"/>
    </source>
</evidence>
<organism evidence="18 19">
    <name type="scientific">Patella caerulea</name>
    <name type="common">Rayed Mediterranean limpet</name>
    <dbReference type="NCBI Taxonomy" id="87958"/>
    <lineage>
        <taxon>Eukaryota</taxon>
        <taxon>Metazoa</taxon>
        <taxon>Spiralia</taxon>
        <taxon>Lophotrochozoa</taxon>
        <taxon>Mollusca</taxon>
        <taxon>Gastropoda</taxon>
        <taxon>Patellogastropoda</taxon>
        <taxon>Patelloidea</taxon>
        <taxon>Patellidae</taxon>
        <taxon>Patella</taxon>
    </lineage>
</organism>
<keyword evidence="7 13" id="KW-0175">Coiled coil</keyword>
<feature type="region of interest" description="Disordered" evidence="14">
    <location>
        <begin position="297"/>
        <end position="316"/>
    </location>
</feature>
<evidence type="ECO:0000256" key="2">
    <source>
        <dbReference type="ARBA" id="ARBA00004419"/>
    </source>
</evidence>
<dbReference type="InterPro" id="IPR037213">
    <property type="entry name" value="Run_dom_sf"/>
</dbReference>
<sequence length="1662" mass="190737">MSKLATAASLSTGPQQEKIIQDIEECVKLLVEIFQESRTPINDDNQTLQRFCAKLEHLFQMDMKEKYSLLGRRKDYWDYFCDCLSSNKGSNDGIKFVKSLGGEHKTSLGKGRALIRFCLVHNRLPDSIQQCVINGKVTSDYFFPQSIWLRKEKSSAIISCLYDLSEVNFDLSSRGYDLDSAWPSFAKKSGGSFSWNPPSRRSSISSMASVQTTDNTSVLNMSIPAFDSHEVDRLNQDLAYSESLQSELKGKVESLQEEKFLSDKSAWVTQGELMAVQNQLQDSQEQLVKLQEDYRNLEKRNDQQSNDKSQQEKDWKSKIKLLEDDKQKLEIEKDRMEQDIKRLQDSLSVINTKLTDAVDLHRKEILQLETSKADVTLELKSCQNDVVLKKELFNKKVEELTILENKLHSVENHNQELLKKLEGVLEEKGADASISLDAAGKLSDMLNTLQQTQTENTDIKGKNAQLEVQLSNLEEKYSDLSNIKNSLDVSLEKSAQEKTLIVKSHDDKMAVVSKELSESQNKVDKLTLDLQQKESDLLTAQNKYDRALNDIIGCFSDTSDLSRFHPSDVDFNAQELFKTLKSSKDKLVQEQKRYQMDISSLTQALDSSKSDSKTLRQNLDETRKKLKDLNSKHEDLKVGKNKLKDELKSVKSKMLSKIEETKNSLQHSEEAVAEYKEALKEQEEAISHMMAAFHLKILDDEQMDTLLGLKKISEHTKTLTSKVTDLQSQNELLNNQLQLRETGESEMENKLSELMKDFSSKETKFNNEVKEKDNEIHTLSKSVSDLQESVSNKIEEIAILVKDCDKLNHELEELKEKFNALSVEKHELENSIQVNQEKLQQESSQKADVQKTQKNLEEKIRICNSDLESKNKTIELLQVDLSELKSRSEVIQKEKEEVEKEKHLLETESATVNQKLNEMSVKLEQERTRSSELQTDRKDIDSKHTELKKQLDDLNKLNLDLQSKCDQYENERDTLNTRLDDALHDTQSIKDQLSQTSVELEAAYSSKERVEKENLELQDAMEKKLQEFESLKEKHEVLEKEFENKRLLEEEFGKDKVLLKDEIDGLKNSLCEAETNNKTLTEASFSLTSRMELMTNQFENQSQNLDSLQIQNKELESELSELKLNLESVNESKLSLEEQCADWSKKCADLERTIEEKSKSGNDRETELENLNEELKTQIETQNQEISALQFQLSSEQLQHEEIIQSFSNQQTDQSDHKKQIIEYEKHMEELQQQLDSYKCNEKEGIISQESQIEMIKLELLKKGEELNLAQQKIAMTEEQLNQERVDRFQLKGELDALSRTVSNSSTEKDEIINTLKSDNKQLKKKLIKLIRDKDALWQMTDQLTYEQKQQAEDVWMDNNTVTNCLGCNAEFSLWLRRHHCRLCGKIYCHNCCNNWVKTAHSSKKERVCNRCKSRHELLEQNSMNSSVLSSHLDSDEENDLIDSVAINPDSASSYEPSTPGSQDDECSPIRTGIVEDEAESKEESPPHIQEVEASTVENTDLPKDDNFHLITNEEISRSLSIGQDDSMSASICDDPSMCRSVLLLADELERGEVNNQNETTIKPGKIYVIPVKIDNINTTLYWQFTSKPKDIVFSVKYSENEMTSITNSEVLVEPCKCNSHQKAVEGELTAKEPGIYSLVFDNTYSKLTSKTIHYVLKCTNS</sequence>
<dbReference type="GO" id="GO:0008270">
    <property type="term" value="F:zinc ion binding"/>
    <property type="evidence" value="ECO:0007669"/>
    <property type="project" value="UniProtKB-KW"/>
</dbReference>
<accession>A0AAN8PQF7</accession>
<evidence type="ECO:0000256" key="8">
    <source>
        <dbReference type="ARBA" id="ARBA00023228"/>
    </source>
</evidence>
<gene>
    <name evidence="18" type="ORF">SNE40_009287</name>
</gene>
<dbReference type="GO" id="GO:0051050">
    <property type="term" value="P:positive regulation of transport"/>
    <property type="evidence" value="ECO:0007669"/>
    <property type="project" value="UniProtKB-ARBA"/>
</dbReference>
<feature type="coiled-coil region" evidence="13">
    <location>
        <begin position="400"/>
        <end position="483"/>
    </location>
</feature>
<evidence type="ECO:0000313" key="18">
    <source>
        <dbReference type="EMBL" id="KAK6181439.1"/>
    </source>
</evidence>
<protein>
    <recommendedName>
        <fullName evidence="11">RUN and FYVE domain-containing protein 4</fullName>
    </recommendedName>
</protein>
<dbReference type="GO" id="GO:0005776">
    <property type="term" value="C:autophagosome"/>
    <property type="evidence" value="ECO:0007669"/>
    <property type="project" value="UniProtKB-SubCell"/>
</dbReference>
<dbReference type="PROSITE" id="PS50866">
    <property type="entry name" value="GOLD"/>
    <property type="match status" value="1"/>
</dbReference>
<dbReference type="Gene3D" id="2.60.120.680">
    <property type="entry name" value="GOLD domain"/>
    <property type="match status" value="1"/>
</dbReference>
<dbReference type="FunFam" id="1.20.58.900:FF:000015">
    <property type="entry name" value="RUN and FYVE domain containing 4"/>
    <property type="match status" value="1"/>
</dbReference>
<dbReference type="SUPFAM" id="SSF140741">
    <property type="entry name" value="RUN domain-like"/>
    <property type="match status" value="1"/>
</dbReference>
<dbReference type="InterPro" id="IPR011011">
    <property type="entry name" value="Znf_FYVE_PHD"/>
</dbReference>
<dbReference type="GO" id="GO:0005764">
    <property type="term" value="C:lysosome"/>
    <property type="evidence" value="ECO:0007669"/>
    <property type="project" value="UniProtKB-SubCell"/>
</dbReference>
<feature type="domain" description="GOLD" evidence="17">
    <location>
        <begin position="1547"/>
        <end position="1659"/>
    </location>
</feature>
<keyword evidence="8" id="KW-0458">Lysosome</keyword>
<feature type="coiled-coil region" evidence="13">
    <location>
        <begin position="797"/>
        <end position="1051"/>
    </location>
</feature>
<dbReference type="PANTHER" id="PTHR46753:SF2">
    <property type="entry name" value="FYVE AND COILED-COIL DOMAIN-CONTAINING PROTEIN 1"/>
    <property type="match status" value="1"/>
</dbReference>
<dbReference type="GO" id="GO:0072383">
    <property type="term" value="P:plus-end-directed vesicle transport along microtubule"/>
    <property type="evidence" value="ECO:0007669"/>
    <property type="project" value="TreeGrafter"/>
</dbReference>
<evidence type="ECO:0000256" key="14">
    <source>
        <dbReference type="SAM" id="MobiDB-lite"/>
    </source>
</evidence>
<dbReference type="SUPFAM" id="SSF90257">
    <property type="entry name" value="Myosin rod fragments"/>
    <property type="match status" value="1"/>
</dbReference>
<dbReference type="InterPro" id="IPR013083">
    <property type="entry name" value="Znf_RING/FYVE/PHD"/>
</dbReference>
<evidence type="ECO:0000256" key="7">
    <source>
        <dbReference type="ARBA" id="ARBA00023054"/>
    </source>
</evidence>
<evidence type="ECO:0000256" key="4">
    <source>
        <dbReference type="ARBA" id="ARBA00022771"/>
    </source>
</evidence>
<feature type="region of interest" description="Disordered" evidence="14">
    <location>
        <begin position="1448"/>
        <end position="1469"/>
    </location>
</feature>
<evidence type="ECO:0000259" key="17">
    <source>
        <dbReference type="PROSITE" id="PS50866"/>
    </source>
</evidence>
<comment type="subcellular location">
    <subcellularLocation>
        <location evidence="2">Cytoplasmic vesicle</location>
        <location evidence="2">Autophagosome</location>
    </subcellularLocation>
    <subcellularLocation>
        <location evidence="1">Lysosome</location>
    </subcellularLocation>
</comment>
<keyword evidence="6" id="KW-0072">Autophagy</keyword>
<dbReference type="GO" id="GO:0071353">
    <property type="term" value="P:cellular response to interleukin-4"/>
    <property type="evidence" value="ECO:0007669"/>
    <property type="project" value="UniProtKB-ARBA"/>
</dbReference>
<evidence type="ECO:0000256" key="1">
    <source>
        <dbReference type="ARBA" id="ARBA00004371"/>
    </source>
</evidence>
<proteinExistence type="predicted"/>
<feature type="coiled-coil region" evidence="13">
    <location>
        <begin position="1091"/>
        <end position="1241"/>
    </location>
</feature>
<feature type="domain" description="RUN" evidence="16">
    <location>
        <begin position="42"/>
        <end position="176"/>
    </location>
</feature>
<keyword evidence="9" id="KW-0968">Cytoplasmic vesicle</keyword>
<evidence type="ECO:0000256" key="5">
    <source>
        <dbReference type="ARBA" id="ARBA00022833"/>
    </source>
</evidence>
<dbReference type="InterPro" id="IPR047337">
    <property type="entry name" value="FYVE_FYCO1"/>
</dbReference>
<feature type="coiled-coil region" evidence="13">
    <location>
        <begin position="605"/>
        <end position="692"/>
    </location>
</feature>
<dbReference type="PROSITE" id="PS50826">
    <property type="entry name" value="RUN"/>
    <property type="match status" value="1"/>
</dbReference>
<dbReference type="GO" id="GO:1901098">
    <property type="term" value="P:positive regulation of autophagosome maturation"/>
    <property type="evidence" value="ECO:0007669"/>
    <property type="project" value="TreeGrafter"/>
</dbReference>
<keyword evidence="5" id="KW-0862">Zinc</keyword>
<dbReference type="Proteomes" id="UP001347796">
    <property type="component" value="Unassembled WGS sequence"/>
</dbReference>
<evidence type="ECO:0000256" key="6">
    <source>
        <dbReference type="ARBA" id="ARBA00023006"/>
    </source>
</evidence>
<reference evidence="18 19" key="1">
    <citation type="submission" date="2024-01" db="EMBL/GenBank/DDBJ databases">
        <title>The genome of the rayed Mediterranean limpet Patella caerulea (Linnaeus, 1758).</title>
        <authorList>
            <person name="Anh-Thu Weber A."/>
            <person name="Halstead-Nussloch G."/>
        </authorList>
    </citation>
    <scope>NUCLEOTIDE SEQUENCE [LARGE SCALE GENOMIC DNA]</scope>
    <source>
        <strain evidence="18">AATW-2023a</strain>
        <tissue evidence="18">Whole specimen</tissue>
    </source>
</reference>
<keyword evidence="4 12" id="KW-0863">Zinc-finger</keyword>
<comment type="caution">
    <text evidence="18">The sequence shown here is derived from an EMBL/GenBank/DDBJ whole genome shotgun (WGS) entry which is preliminary data.</text>
</comment>
<dbReference type="GO" id="GO:0005770">
    <property type="term" value="C:late endosome"/>
    <property type="evidence" value="ECO:0007669"/>
    <property type="project" value="TreeGrafter"/>
</dbReference>
<evidence type="ECO:0000256" key="3">
    <source>
        <dbReference type="ARBA" id="ARBA00022723"/>
    </source>
</evidence>
<dbReference type="InterPro" id="IPR000306">
    <property type="entry name" value="Znf_FYVE"/>
</dbReference>
<dbReference type="PANTHER" id="PTHR46753">
    <property type="entry name" value="FYVE AND COILED-COIL DOMAIN-CONTAINING PROTEIN 1"/>
    <property type="match status" value="1"/>
</dbReference>
<dbReference type="InterPro" id="IPR017455">
    <property type="entry name" value="Znf_FYVE-rel"/>
</dbReference>
<dbReference type="GO" id="GO:0006914">
    <property type="term" value="P:autophagy"/>
    <property type="evidence" value="ECO:0007669"/>
    <property type="project" value="UniProtKB-KW"/>
</dbReference>
<dbReference type="InterPro" id="IPR004012">
    <property type="entry name" value="Run_dom"/>
</dbReference>
<dbReference type="Gene3D" id="1.20.58.900">
    <property type="match status" value="1"/>
</dbReference>
<dbReference type="Pfam" id="PF02759">
    <property type="entry name" value="RUN"/>
    <property type="match status" value="1"/>
</dbReference>
<dbReference type="SUPFAM" id="SSF57903">
    <property type="entry name" value="FYVE/PHD zinc finger"/>
    <property type="match status" value="1"/>
</dbReference>
<feature type="coiled-coil region" evidence="13">
    <location>
        <begin position="516"/>
        <end position="550"/>
    </location>
</feature>
<dbReference type="SMART" id="SM00064">
    <property type="entry name" value="FYVE"/>
    <property type="match status" value="1"/>
</dbReference>
<evidence type="ECO:0000256" key="12">
    <source>
        <dbReference type="PROSITE-ProRule" id="PRU00091"/>
    </source>
</evidence>
<evidence type="ECO:0000256" key="13">
    <source>
        <dbReference type="SAM" id="Coils"/>
    </source>
</evidence>
<dbReference type="Pfam" id="PF01363">
    <property type="entry name" value="FYVE"/>
    <property type="match status" value="1"/>
</dbReference>
<dbReference type="CDD" id="cd15726">
    <property type="entry name" value="FYVE_FYCO1"/>
    <property type="match status" value="1"/>
</dbReference>
<name>A0AAN8PQF7_PATCE</name>
<dbReference type="InterPro" id="IPR009038">
    <property type="entry name" value="GOLD_dom"/>
</dbReference>
<keyword evidence="3" id="KW-0479">Metal-binding</keyword>
<dbReference type="EMBL" id="JAZGQO010000007">
    <property type="protein sequence ID" value="KAK6181439.1"/>
    <property type="molecule type" value="Genomic_DNA"/>
</dbReference>
<evidence type="ECO:0000259" key="16">
    <source>
        <dbReference type="PROSITE" id="PS50826"/>
    </source>
</evidence>
<dbReference type="PROSITE" id="PS50178">
    <property type="entry name" value="ZF_FYVE"/>
    <property type="match status" value="1"/>
</dbReference>
<keyword evidence="19" id="KW-1185">Reference proteome</keyword>
<dbReference type="SUPFAM" id="SSF101576">
    <property type="entry name" value="Supernatant protein factor (SPF), C-terminal domain"/>
    <property type="match status" value="1"/>
</dbReference>
<evidence type="ECO:0000256" key="10">
    <source>
        <dbReference type="ARBA" id="ARBA00059075"/>
    </source>
</evidence>
<feature type="domain" description="FYVE-type" evidence="15">
    <location>
        <begin position="1359"/>
        <end position="1417"/>
    </location>
</feature>
<evidence type="ECO:0000313" key="19">
    <source>
        <dbReference type="Proteomes" id="UP001347796"/>
    </source>
</evidence>
<evidence type="ECO:0000259" key="15">
    <source>
        <dbReference type="PROSITE" id="PS50178"/>
    </source>
</evidence>
<comment type="function">
    <text evidence="10">ARL8 effector that promotes the coupling of endolysosomes to dynein-dynactin for retrograde transport along microtubules. Acts by binding both GTP-bound ARL8 and dynein-dynactin. In nonneuronal cells, promotes concentration of endolysosomes in the juxtanuclear area. In hippocampal neurons, drives retrograde transport of endolysosomes from the axon to the soma. Positive regulator of macroautophagy in dendritic cells. Increases autophagic flux, probably by stimulating both autophagosome formation and facilitating tethering with lysosomes. Binds to phosphatidylinositol 3-phosphate (PtdIns3P) through its FYVE-type zinc finger. Positive regulator of osteosclast bone-resorbing activity, possibly by promoting late endosome-lysosome fusion by acting as an adapter protein between RAB7A on late endosomes and LAMP2 on primary lysosomes.</text>
</comment>
<dbReference type="InterPro" id="IPR036598">
    <property type="entry name" value="GOLD_dom_sf"/>
</dbReference>
<dbReference type="Gene3D" id="3.30.40.10">
    <property type="entry name" value="Zinc/RING finger domain, C3HC4 (zinc finger)"/>
    <property type="match status" value="1"/>
</dbReference>